<dbReference type="OrthoDB" id="5109907at2"/>
<comment type="caution">
    <text evidence="1">The sequence shown here is derived from an EMBL/GenBank/DDBJ whole genome shotgun (WGS) entry which is preliminary data.</text>
</comment>
<dbReference type="Proteomes" id="UP000282460">
    <property type="component" value="Unassembled WGS sequence"/>
</dbReference>
<dbReference type="EMBL" id="RCWJ01000002">
    <property type="protein sequence ID" value="RLQ84010.1"/>
    <property type="molecule type" value="Genomic_DNA"/>
</dbReference>
<evidence type="ECO:0000313" key="1">
    <source>
        <dbReference type="EMBL" id="RLQ84010.1"/>
    </source>
</evidence>
<protein>
    <submittedName>
        <fullName evidence="1">Uncharacterized protein</fullName>
    </submittedName>
</protein>
<proteinExistence type="predicted"/>
<reference evidence="1 2" key="1">
    <citation type="submission" date="2018-10" db="EMBL/GenBank/DDBJ databases">
        <authorList>
            <person name="Li J."/>
        </authorList>
    </citation>
    <scope>NUCLEOTIDE SEQUENCE [LARGE SCALE GENOMIC DNA]</scope>
    <source>
        <strain evidence="1 2">ZD1-4</strain>
    </source>
</reference>
<dbReference type="RefSeq" id="WP_121659054.1">
    <property type="nucleotide sequence ID" value="NZ_BMEK01000002.1"/>
</dbReference>
<keyword evidence="2" id="KW-1185">Reference proteome</keyword>
<dbReference type="AlphaFoldDB" id="A0A3L7J0Q4"/>
<organism evidence="1 2">
    <name type="scientific">Mycetocola zhadangensis</name>
    <dbReference type="NCBI Taxonomy" id="1164595"/>
    <lineage>
        <taxon>Bacteria</taxon>
        <taxon>Bacillati</taxon>
        <taxon>Actinomycetota</taxon>
        <taxon>Actinomycetes</taxon>
        <taxon>Micrococcales</taxon>
        <taxon>Microbacteriaceae</taxon>
        <taxon>Mycetocola</taxon>
    </lineage>
</organism>
<accession>A0A3L7J0Q4</accession>
<gene>
    <name evidence="1" type="ORF">D9V28_07120</name>
</gene>
<evidence type="ECO:0000313" key="2">
    <source>
        <dbReference type="Proteomes" id="UP000282460"/>
    </source>
</evidence>
<name>A0A3L7J0Q4_9MICO</name>
<sequence>MFGKVKTTASAQTGSAVIDRELPAVDWDAFRVNTEAPPRARAGSSYAEATPRVLVLGEGGGTFDAIVTELSDHGVDTVRASEISSCAASLKENEATGVVLTVDTTSLSDRRTRKEFATTLSSTLHDLLPLLAQPAQVLVLARGTDVSLKSRLDREVVSVITRTSSQATNEYGMNLSINAVDITGDVDAALIAHRAAELFNGREEVLTGEVLDYAEIEGQSIGCALALRFVY</sequence>